<gene>
    <name evidence="17" type="ORF">LSTR_LSTR001549</name>
</gene>
<evidence type="ECO:0000256" key="12">
    <source>
        <dbReference type="ARBA" id="ARBA00065219"/>
    </source>
</evidence>
<evidence type="ECO:0000256" key="8">
    <source>
        <dbReference type="ARBA" id="ARBA00023002"/>
    </source>
</evidence>
<dbReference type="GO" id="GO:0050313">
    <property type="term" value="F:sulfur dioxygenase activity"/>
    <property type="evidence" value="ECO:0007669"/>
    <property type="project" value="UniProtKB-EC"/>
</dbReference>
<dbReference type="PANTHER" id="PTHR43084:SF1">
    <property type="entry name" value="PERSULFIDE DIOXYGENASE ETHE1, MITOCHONDRIAL"/>
    <property type="match status" value="1"/>
</dbReference>
<keyword evidence="6" id="KW-0223">Dioxygenase</keyword>
<dbReference type="InterPro" id="IPR051682">
    <property type="entry name" value="Mito_Persulfide_Diox"/>
</dbReference>
<name>A0A482XCS1_LAOST</name>
<evidence type="ECO:0000256" key="13">
    <source>
        <dbReference type="ARBA" id="ARBA00066686"/>
    </source>
</evidence>
<dbReference type="PANTHER" id="PTHR43084">
    <property type="entry name" value="PERSULFIDE DIOXYGENASE ETHE1"/>
    <property type="match status" value="1"/>
</dbReference>
<dbReference type="InterPro" id="IPR044528">
    <property type="entry name" value="POD-like_MBL-fold"/>
</dbReference>
<dbReference type="EC" id="1.13.11.18" evidence="13"/>
<reference evidence="17 18" key="1">
    <citation type="journal article" date="2017" name="Gigascience">
        <title>Genome sequence of the small brown planthopper, Laodelphax striatellus.</title>
        <authorList>
            <person name="Zhu J."/>
            <person name="Jiang F."/>
            <person name="Wang X."/>
            <person name="Yang P."/>
            <person name="Bao Y."/>
            <person name="Zhao W."/>
            <person name="Wang W."/>
            <person name="Lu H."/>
            <person name="Wang Q."/>
            <person name="Cui N."/>
            <person name="Li J."/>
            <person name="Chen X."/>
            <person name="Luo L."/>
            <person name="Yu J."/>
            <person name="Kang L."/>
            <person name="Cui F."/>
        </authorList>
    </citation>
    <scope>NUCLEOTIDE SEQUENCE [LARGE SCALE GENOMIC DNA]</scope>
    <source>
        <strain evidence="17">Lst14</strain>
    </source>
</reference>
<evidence type="ECO:0000256" key="1">
    <source>
        <dbReference type="ARBA" id="ARBA00001954"/>
    </source>
</evidence>
<comment type="catalytic activity">
    <reaction evidence="11">
        <text>S-sulfanylglutathione + O2 + H2O = sulfite + glutathione + 2 H(+)</text>
        <dbReference type="Rhea" id="RHEA:12981"/>
        <dbReference type="ChEBI" id="CHEBI:15377"/>
        <dbReference type="ChEBI" id="CHEBI:15378"/>
        <dbReference type="ChEBI" id="CHEBI:15379"/>
        <dbReference type="ChEBI" id="CHEBI:17359"/>
        <dbReference type="ChEBI" id="CHEBI:57925"/>
        <dbReference type="ChEBI" id="CHEBI:58905"/>
        <dbReference type="EC" id="1.13.11.18"/>
    </reaction>
</comment>
<keyword evidence="7" id="KW-0007">Acetylation</keyword>
<dbReference type="SMART" id="SM00849">
    <property type="entry name" value="Lactamase_B"/>
    <property type="match status" value="1"/>
</dbReference>
<keyword evidence="4" id="KW-0479">Metal-binding</keyword>
<accession>A0A482XCS1</accession>
<dbReference type="AlphaFoldDB" id="A0A482XCS1"/>
<dbReference type="InterPro" id="IPR001279">
    <property type="entry name" value="Metallo-B-lactamas"/>
</dbReference>
<protein>
    <recommendedName>
        <fullName evidence="14">Persulfide dioxygenase ETHE1, mitochondrial</fullName>
        <ecNumber evidence="13">1.13.11.18</ecNumber>
    </recommendedName>
    <alternativeName>
        <fullName evidence="15">Sulfur dioxygenase ETHE1</fullName>
    </alternativeName>
</protein>
<dbReference type="InterPro" id="IPR036866">
    <property type="entry name" value="RibonucZ/Hydroxyglut_hydro"/>
</dbReference>
<evidence type="ECO:0000256" key="15">
    <source>
        <dbReference type="ARBA" id="ARBA00077964"/>
    </source>
</evidence>
<evidence type="ECO:0000313" key="17">
    <source>
        <dbReference type="EMBL" id="RZF43288.1"/>
    </source>
</evidence>
<keyword evidence="9" id="KW-0408">Iron</keyword>
<evidence type="ECO:0000313" key="18">
    <source>
        <dbReference type="Proteomes" id="UP000291343"/>
    </source>
</evidence>
<keyword evidence="18" id="KW-1185">Reference proteome</keyword>
<dbReference type="Pfam" id="PF00753">
    <property type="entry name" value="Lactamase_B"/>
    <property type="match status" value="2"/>
</dbReference>
<dbReference type="GO" id="GO:0046872">
    <property type="term" value="F:metal ion binding"/>
    <property type="evidence" value="ECO:0007669"/>
    <property type="project" value="UniProtKB-KW"/>
</dbReference>
<organism evidence="17 18">
    <name type="scientific">Laodelphax striatellus</name>
    <name type="common">Small brown planthopper</name>
    <name type="synonym">Delphax striatella</name>
    <dbReference type="NCBI Taxonomy" id="195883"/>
    <lineage>
        <taxon>Eukaryota</taxon>
        <taxon>Metazoa</taxon>
        <taxon>Ecdysozoa</taxon>
        <taxon>Arthropoda</taxon>
        <taxon>Hexapoda</taxon>
        <taxon>Insecta</taxon>
        <taxon>Pterygota</taxon>
        <taxon>Neoptera</taxon>
        <taxon>Paraneoptera</taxon>
        <taxon>Hemiptera</taxon>
        <taxon>Auchenorrhyncha</taxon>
        <taxon>Fulgoroidea</taxon>
        <taxon>Delphacidae</taxon>
        <taxon>Criomorphinae</taxon>
        <taxon>Laodelphax</taxon>
    </lineage>
</organism>
<dbReference type="OrthoDB" id="449487at2759"/>
<evidence type="ECO:0000256" key="11">
    <source>
        <dbReference type="ARBA" id="ARBA00050990"/>
    </source>
</evidence>
<proteinExistence type="inferred from homology"/>
<keyword evidence="10" id="KW-0496">Mitochondrion</keyword>
<comment type="caution">
    <text evidence="17">The sequence shown here is derived from an EMBL/GenBank/DDBJ whole genome shotgun (WGS) entry which is preliminary data.</text>
</comment>
<dbReference type="Gene3D" id="3.60.15.10">
    <property type="entry name" value="Ribonuclease Z/Hydroxyacylglutathione hydrolase-like"/>
    <property type="match status" value="1"/>
</dbReference>
<sequence length="285" mass="32288">MFNSVAWQSLAYHAQCQLWRRAFPIAVCSKYFEPLKSNKFIRRHIMLGPQQSFSKTFFFRQLFDQESSTYTYLLADINSKEAVLIDPVLEQAIRDANLIKELGFSLKYAINTHMHADHITGSGVLKKMIPGCKSIISKSSGANADIKLEPHDVIEFGSFKLDARPTPGHTNGCVTYVAEDQGIAFTGDTLLIRGCGRTDFQEGDAATLYESVHNQIFSLPENFRLFPAHDYKGHMSTTVWEEKRYNPRLTKPKNEFIDLMNNLNLPYPKKIDVSVPANKVCGIQD</sequence>
<evidence type="ECO:0000256" key="4">
    <source>
        <dbReference type="ARBA" id="ARBA00022723"/>
    </source>
</evidence>
<dbReference type="STRING" id="195883.A0A482XCS1"/>
<keyword evidence="5" id="KW-0809">Transit peptide</keyword>
<dbReference type="GO" id="GO:0031123">
    <property type="term" value="P:RNA 3'-end processing"/>
    <property type="evidence" value="ECO:0007669"/>
    <property type="project" value="UniProtKB-ARBA"/>
</dbReference>
<evidence type="ECO:0000256" key="3">
    <source>
        <dbReference type="ARBA" id="ARBA00006759"/>
    </source>
</evidence>
<evidence type="ECO:0000256" key="10">
    <source>
        <dbReference type="ARBA" id="ARBA00023128"/>
    </source>
</evidence>
<dbReference type="GO" id="GO:0005739">
    <property type="term" value="C:mitochondrion"/>
    <property type="evidence" value="ECO:0007669"/>
    <property type="project" value="UniProtKB-SubCell"/>
</dbReference>
<evidence type="ECO:0000256" key="5">
    <source>
        <dbReference type="ARBA" id="ARBA00022946"/>
    </source>
</evidence>
<comment type="similarity">
    <text evidence="3">Belongs to the metallo-beta-lactamase superfamily. Glyoxalase II family.</text>
</comment>
<dbReference type="SUPFAM" id="SSF56281">
    <property type="entry name" value="Metallo-hydrolase/oxidoreductase"/>
    <property type="match status" value="1"/>
</dbReference>
<evidence type="ECO:0000256" key="14">
    <source>
        <dbReference type="ARBA" id="ARBA00067300"/>
    </source>
</evidence>
<dbReference type="Proteomes" id="UP000291343">
    <property type="component" value="Unassembled WGS sequence"/>
</dbReference>
<evidence type="ECO:0000256" key="7">
    <source>
        <dbReference type="ARBA" id="ARBA00022990"/>
    </source>
</evidence>
<dbReference type="CDD" id="cd07724">
    <property type="entry name" value="POD-like_MBL-fold"/>
    <property type="match status" value="1"/>
</dbReference>
<dbReference type="SMR" id="A0A482XCS1"/>
<comment type="cofactor">
    <cofactor evidence="1">
        <name>Fe(2+)</name>
        <dbReference type="ChEBI" id="CHEBI:29033"/>
    </cofactor>
</comment>
<dbReference type="FunFam" id="3.60.15.10:FF:000013">
    <property type="entry name" value="Persulfide dioxygenase ETHE1, mitochondrial"/>
    <property type="match status" value="1"/>
</dbReference>
<dbReference type="GO" id="GO:0006749">
    <property type="term" value="P:glutathione metabolic process"/>
    <property type="evidence" value="ECO:0007669"/>
    <property type="project" value="InterPro"/>
</dbReference>
<dbReference type="EMBL" id="QKKF02012754">
    <property type="protein sequence ID" value="RZF43288.1"/>
    <property type="molecule type" value="Genomic_DNA"/>
</dbReference>
<evidence type="ECO:0000256" key="9">
    <source>
        <dbReference type="ARBA" id="ARBA00023004"/>
    </source>
</evidence>
<evidence type="ECO:0000259" key="16">
    <source>
        <dbReference type="SMART" id="SM00849"/>
    </source>
</evidence>
<comment type="subcellular location">
    <subcellularLocation>
        <location evidence="2">Mitochondrion</location>
    </subcellularLocation>
</comment>
<evidence type="ECO:0000256" key="2">
    <source>
        <dbReference type="ARBA" id="ARBA00004173"/>
    </source>
</evidence>
<dbReference type="InParanoid" id="A0A482XCS1"/>
<keyword evidence="8" id="KW-0560">Oxidoreductase</keyword>
<evidence type="ECO:0000256" key="6">
    <source>
        <dbReference type="ARBA" id="ARBA00022964"/>
    </source>
</evidence>
<dbReference type="FunCoup" id="A0A482XCS1">
    <property type="interactions" value="718"/>
</dbReference>
<feature type="domain" description="Metallo-beta-lactamase" evidence="16">
    <location>
        <begin position="68"/>
        <end position="229"/>
    </location>
</feature>
<comment type="subunit">
    <text evidence="12">Homodimer. Monomer. Interacts with TST. May interact with RELA.</text>
</comment>
<dbReference type="GO" id="GO:0070813">
    <property type="term" value="P:hydrogen sulfide metabolic process"/>
    <property type="evidence" value="ECO:0007669"/>
    <property type="project" value="TreeGrafter"/>
</dbReference>